<keyword evidence="2" id="KW-0614">Plasmid</keyword>
<evidence type="ECO:0000259" key="1">
    <source>
        <dbReference type="PROSITE" id="PS50995"/>
    </source>
</evidence>
<evidence type="ECO:0000313" key="3">
    <source>
        <dbReference type="Proteomes" id="UP000244915"/>
    </source>
</evidence>
<reference evidence="2 3" key="1">
    <citation type="submission" date="2017-06" db="EMBL/GenBank/DDBJ databases">
        <title>Yangia sp. YSBP01 complete genome sequence.</title>
        <authorList>
            <person name="Woo J.-H."/>
            <person name="Kim H.-S."/>
        </authorList>
    </citation>
    <scope>NUCLEOTIDE SEQUENCE [LARGE SCALE GENOMIC DNA]</scope>
    <source>
        <strain evidence="2 3">YSBP01</strain>
        <plasmid evidence="2 3">unnamed1</plasmid>
    </source>
</reference>
<dbReference type="PROSITE" id="PS50995">
    <property type="entry name" value="HTH_MARR_2"/>
    <property type="match status" value="1"/>
</dbReference>
<proteinExistence type="predicted"/>
<dbReference type="InterPro" id="IPR000835">
    <property type="entry name" value="HTH_MarR-typ"/>
</dbReference>
<dbReference type="InterPro" id="IPR036388">
    <property type="entry name" value="WH-like_DNA-bd_sf"/>
</dbReference>
<dbReference type="Pfam" id="PF12802">
    <property type="entry name" value="MarR_2"/>
    <property type="match status" value="1"/>
</dbReference>
<dbReference type="AlphaFoldDB" id="A0A2U8HK15"/>
<evidence type="ECO:0000313" key="2">
    <source>
        <dbReference type="EMBL" id="AWI86091.1"/>
    </source>
</evidence>
<dbReference type="OrthoDB" id="7840336at2"/>
<dbReference type="Proteomes" id="UP000244915">
    <property type="component" value="Plasmid unnamed1"/>
</dbReference>
<dbReference type="GO" id="GO:0003700">
    <property type="term" value="F:DNA-binding transcription factor activity"/>
    <property type="evidence" value="ECO:0007669"/>
    <property type="project" value="InterPro"/>
</dbReference>
<dbReference type="PRINTS" id="PR00598">
    <property type="entry name" value="HTHMARR"/>
</dbReference>
<dbReference type="InterPro" id="IPR036390">
    <property type="entry name" value="WH_DNA-bd_sf"/>
</dbReference>
<dbReference type="Gene3D" id="1.10.10.10">
    <property type="entry name" value="Winged helix-like DNA-binding domain superfamily/Winged helix DNA-binding domain"/>
    <property type="match status" value="1"/>
</dbReference>
<feature type="domain" description="HTH marR-type" evidence="1">
    <location>
        <begin position="14"/>
        <end position="149"/>
    </location>
</feature>
<dbReference type="EMBL" id="CP022191">
    <property type="protein sequence ID" value="AWI86091.1"/>
    <property type="molecule type" value="Genomic_DNA"/>
</dbReference>
<dbReference type="SMART" id="SM00347">
    <property type="entry name" value="HTH_MARR"/>
    <property type="match status" value="1"/>
</dbReference>
<dbReference type="SUPFAM" id="SSF46785">
    <property type="entry name" value="Winged helix' DNA-binding domain"/>
    <property type="match status" value="1"/>
</dbReference>
<dbReference type="KEGG" id="ypac:CEW88_20295"/>
<organism evidence="2 3">
    <name type="scientific">Alloyangia pacifica</name>
    <dbReference type="NCBI Taxonomy" id="311180"/>
    <lineage>
        <taxon>Bacteria</taxon>
        <taxon>Pseudomonadati</taxon>
        <taxon>Pseudomonadota</taxon>
        <taxon>Alphaproteobacteria</taxon>
        <taxon>Rhodobacterales</taxon>
        <taxon>Roseobacteraceae</taxon>
        <taxon>Alloyangia</taxon>
    </lineage>
</organism>
<gene>
    <name evidence="2" type="ORF">CEW88_20295</name>
</gene>
<protein>
    <submittedName>
        <fullName evidence="2">MarR family transcriptional regulator</fullName>
    </submittedName>
</protein>
<accession>A0A2U8HK15</accession>
<sequence length="164" mass="18897">MRYETDDILRETFTSDLRYLMAVSHIVLANNQVSNRFFEKTYRMPVHAWSALYAVVRFPGLLAKDIPLLFPRPQNSVSRAVSMLRERGWITVETSDEDTRARLLYPTDEGRRVLDGIETQVLKRQEEIFSVLSQEERDQFLELCRKLILGGGLSASEALSPDDT</sequence>
<dbReference type="RefSeq" id="WP_108970194.1">
    <property type="nucleotide sequence ID" value="NZ_CP022191.1"/>
</dbReference>
<geneLocation type="plasmid" evidence="2 3">
    <name>unnamed1</name>
</geneLocation>
<name>A0A2U8HK15_9RHOB</name>